<dbReference type="EMBL" id="BAAADJ010000054">
    <property type="protein sequence ID" value="GAA0338440.1"/>
    <property type="molecule type" value="Genomic_DNA"/>
</dbReference>
<evidence type="ECO:0000313" key="4">
    <source>
        <dbReference type="Proteomes" id="UP001500782"/>
    </source>
</evidence>
<evidence type="ECO:0000256" key="1">
    <source>
        <dbReference type="SAM" id="MobiDB-lite"/>
    </source>
</evidence>
<feature type="transmembrane region" description="Helical" evidence="2">
    <location>
        <begin position="20"/>
        <end position="46"/>
    </location>
</feature>
<comment type="caution">
    <text evidence="3">The sequence shown here is derived from an EMBL/GenBank/DDBJ whole genome shotgun (WGS) entry which is preliminary data.</text>
</comment>
<name>A0ABN0WI33_9BACI</name>
<protein>
    <submittedName>
        <fullName evidence="3">Uncharacterized protein</fullName>
    </submittedName>
</protein>
<proteinExistence type="predicted"/>
<sequence>MDQGWVREQTSTTHHKIAIFLFPLVVFWGYLHPVIFGVGLIIFFLVTSFKMLKSMLMWMVVLGVISFVLPFLAPIIFIIMIVLFFMRINYVVKNWRPFVSGLFFYGIAGGLMGRSSYLYSYNGPFSNSALVEGLIVCAISFVALQLLLRWLYRHHYTSYAALGIMGSVPVIIIAFVLPFLKLHVGADFFAPETTVETKPVTGEAYAETKLSTGEPTGTRSSELVHVKEHVRTAPDGDPTNNLSYDGPDKKEPNEELVHVREHVRTPPDGDPTNNLSYDESAERKTYRQVAVSMEPAEEKSPIDKIIENTQAAVPGQTAVDRLISELKKQQEEKERK</sequence>
<accession>A0ABN0WI33</accession>
<keyword evidence="2" id="KW-1133">Transmembrane helix</keyword>
<dbReference type="Proteomes" id="UP001500782">
    <property type="component" value="Unassembled WGS sequence"/>
</dbReference>
<feature type="transmembrane region" description="Helical" evidence="2">
    <location>
        <begin position="58"/>
        <end position="86"/>
    </location>
</feature>
<organism evidence="3 4">
    <name type="scientific">Bacillus carboniphilus</name>
    <dbReference type="NCBI Taxonomy" id="86663"/>
    <lineage>
        <taxon>Bacteria</taxon>
        <taxon>Bacillati</taxon>
        <taxon>Bacillota</taxon>
        <taxon>Bacilli</taxon>
        <taxon>Bacillales</taxon>
        <taxon>Bacillaceae</taxon>
        <taxon>Bacillus</taxon>
    </lineage>
</organism>
<keyword evidence="4" id="KW-1185">Reference proteome</keyword>
<dbReference type="RefSeq" id="WP_343800769.1">
    <property type="nucleotide sequence ID" value="NZ_BAAADJ010000054.1"/>
</dbReference>
<feature type="transmembrane region" description="Helical" evidence="2">
    <location>
        <begin position="98"/>
        <end position="117"/>
    </location>
</feature>
<evidence type="ECO:0000256" key="2">
    <source>
        <dbReference type="SAM" id="Phobius"/>
    </source>
</evidence>
<feature type="transmembrane region" description="Helical" evidence="2">
    <location>
        <begin position="158"/>
        <end position="180"/>
    </location>
</feature>
<feature type="region of interest" description="Disordered" evidence="1">
    <location>
        <begin position="230"/>
        <end position="251"/>
    </location>
</feature>
<evidence type="ECO:0000313" key="3">
    <source>
        <dbReference type="EMBL" id="GAA0338440.1"/>
    </source>
</evidence>
<keyword evidence="2" id="KW-0812">Transmembrane</keyword>
<gene>
    <name evidence="3" type="ORF">GCM10008967_30900</name>
</gene>
<reference evidence="3 4" key="1">
    <citation type="journal article" date="2019" name="Int. J. Syst. Evol. Microbiol.">
        <title>The Global Catalogue of Microorganisms (GCM) 10K type strain sequencing project: providing services to taxonomists for standard genome sequencing and annotation.</title>
        <authorList>
            <consortium name="The Broad Institute Genomics Platform"/>
            <consortium name="The Broad Institute Genome Sequencing Center for Infectious Disease"/>
            <person name="Wu L."/>
            <person name="Ma J."/>
        </authorList>
    </citation>
    <scope>NUCLEOTIDE SEQUENCE [LARGE SCALE GENOMIC DNA]</scope>
    <source>
        <strain evidence="3 4">JCM 9731</strain>
    </source>
</reference>
<keyword evidence="2" id="KW-0472">Membrane</keyword>
<feature type="transmembrane region" description="Helical" evidence="2">
    <location>
        <begin position="129"/>
        <end position="152"/>
    </location>
</feature>